<dbReference type="AlphaFoldDB" id="A0A081A423"/>
<comment type="caution">
    <text evidence="2">The sequence shown here is derived from an EMBL/GenBank/DDBJ whole genome shotgun (WGS) entry which is preliminary data.</text>
</comment>
<gene>
    <name evidence="2" type="ORF">F444_10407</name>
</gene>
<name>A0A081A423_PHYNI</name>
<dbReference type="Proteomes" id="UP000028582">
    <property type="component" value="Unassembled WGS sequence"/>
</dbReference>
<organism evidence="2 3">
    <name type="scientific">Phytophthora nicotianae P1976</name>
    <dbReference type="NCBI Taxonomy" id="1317066"/>
    <lineage>
        <taxon>Eukaryota</taxon>
        <taxon>Sar</taxon>
        <taxon>Stramenopiles</taxon>
        <taxon>Oomycota</taxon>
        <taxon>Peronosporomycetes</taxon>
        <taxon>Peronosporales</taxon>
        <taxon>Peronosporaceae</taxon>
        <taxon>Phytophthora</taxon>
    </lineage>
</organism>
<accession>A0A081A423</accession>
<keyword evidence="1" id="KW-0812">Transmembrane</keyword>
<keyword evidence="1" id="KW-0472">Membrane</keyword>
<dbReference type="OrthoDB" id="165703at2759"/>
<sequence>MTFVPLYLRLYPVFLACSAIVMLQWLQRLIKAHKCGGYVQQGGFSLCQWYHATDVENRELYHDMSLKYMMTAVPQLLAALLLLYYACTFSRVSSAFVHRMLVNSWLHQSVTSLMMASLLFSAFHLSLSVCCSIPALCPVDPTACQLSRIVACPESVAHLTHYNLYPRLVHYSATFTMTLALSSIEPAHIIKDLNARVHRAKFITFSRREPEHEASASVVF</sequence>
<reference evidence="2 3" key="1">
    <citation type="submission" date="2013-11" db="EMBL/GenBank/DDBJ databases">
        <title>The Genome Sequence of Phytophthora parasitica P1976.</title>
        <authorList>
            <consortium name="The Broad Institute Genomics Platform"/>
            <person name="Russ C."/>
            <person name="Tyler B."/>
            <person name="Panabieres F."/>
            <person name="Shan W."/>
            <person name="Tripathy S."/>
            <person name="Grunwald N."/>
            <person name="Machado M."/>
            <person name="Johnson C.S."/>
            <person name="Walker B."/>
            <person name="Young S."/>
            <person name="Zeng Q."/>
            <person name="Gargeya S."/>
            <person name="Fitzgerald M."/>
            <person name="Haas B."/>
            <person name="Abouelleil A."/>
            <person name="Allen A.W."/>
            <person name="Alvarado L."/>
            <person name="Arachchi H.M."/>
            <person name="Berlin A.M."/>
            <person name="Chapman S.B."/>
            <person name="Gainer-Dewar J."/>
            <person name="Goldberg J."/>
            <person name="Griggs A."/>
            <person name="Gujja S."/>
            <person name="Hansen M."/>
            <person name="Howarth C."/>
            <person name="Imamovic A."/>
            <person name="Ireland A."/>
            <person name="Larimer J."/>
            <person name="McCowan C."/>
            <person name="Murphy C."/>
            <person name="Pearson M."/>
            <person name="Poon T.W."/>
            <person name="Priest M."/>
            <person name="Roberts A."/>
            <person name="Saif S."/>
            <person name="Shea T."/>
            <person name="Sisk P."/>
            <person name="Sykes S."/>
            <person name="Wortman J."/>
            <person name="Nusbaum C."/>
            <person name="Birren B."/>
        </authorList>
    </citation>
    <scope>NUCLEOTIDE SEQUENCE [LARGE SCALE GENOMIC DNA]</scope>
    <source>
        <strain evidence="2 3">P1976</strain>
    </source>
</reference>
<evidence type="ECO:0000313" key="3">
    <source>
        <dbReference type="Proteomes" id="UP000028582"/>
    </source>
</evidence>
<protein>
    <submittedName>
        <fullName evidence="2">Uncharacterized protein</fullName>
    </submittedName>
</protein>
<proteinExistence type="predicted"/>
<evidence type="ECO:0000256" key="1">
    <source>
        <dbReference type="SAM" id="Phobius"/>
    </source>
</evidence>
<feature type="transmembrane region" description="Helical" evidence="1">
    <location>
        <begin position="6"/>
        <end position="26"/>
    </location>
</feature>
<evidence type="ECO:0000313" key="2">
    <source>
        <dbReference type="EMBL" id="ETO73634.1"/>
    </source>
</evidence>
<feature type="transmembrane region" description="Helical" evidence="1">
    <location>
        <begin position="68"/>
        <end position="85"/>
    </location>
</feature>
<dbReference type="EMBL" id="ANJA01001856">
    <property type="protein sequence ID" value="ETO73634.1"/>
    <property type="molecule type" value="Genomic_DNA"/>
</dbReference>
<keyword evidence="1" id="KW-1133">Transmembrane helix</keyword>